<evidence type="ECO:0000313" key="2">
    <source>
        <dbReference type="Proteomes" id="UP001285636"/>
    </source>
</evidence>
<evidence type="ECO:0000313" key="1">
    <source>
        <dbReference type="EMBL" id="MDV2883818.1"/>
    </source>
</evidence>
<sequence length="147" mass="16411">MADTNDPKLESLFKAHEKAIAQIKALDNRLDSLAPFDLAKLEYLYSQAERQAWRIAGHYKKLYKYHEGLAEIAQGQSYKEERIDGKKNSTDGQYLSRIAKGTELVMAADYEGDFLSWKGVASTYEGARNSLKDMIKAIAVEGGSQSA</sequence>
<name>A0AAJ2NLD9_ALKPS</name>
<gene>
    <name evidence="1" type="ORF">RYX45_01400</name>
</gene>
<organism evidence="1 2">
    <name type="scientific">Alkalihalophilus pseudofirmus</name>
    <name type="common">Bacillus pseudofirmus</name>
    <dbReference type="NCBI Taxonomy" id="79885"/>
    <lineage>
        <taxon>Bacteria</taxon>
        <taxon>Bacillati</taxon>
        <taxon>Bacillota</taxon>
        <taxon>Bacilli</taxon>
        <taxon>Bacillales</taxon>
        <taxon>Bacillaceae</taxon>
        <taxon>Alkalihalophilus</taxon>
    </lineage>
</organism>
<proteinExistence type="predicted"/>
<reference evidence="1" key="1">
    <citation type="submission" date="2023-10" db="EMBL/GenBank/DDBJ databases">
        <title>Screening of Alkalihalophilus pseudofirmusBZ-TG-HK211 and Its Alleviation of Salt Stress on Rapeseed Growth.</title>
        <authorList>
            <person name="Zhao B."/>
            <person name="Guo T."/>
        </authorList>
    </citation>
    <scope>NUCLEOTIDE SEQUENCE</scope>
    <source>
        <strain evidence="1">BZ-TG-HK211</strain>
    </source>
</reference>
<dbReference type="AlphaFoldDB" id="A0AAJ2NLD9"/>
<comment type="caution">
    <text evidence="1">The sequence shown here is derived from an EMBL/GenBank/DDBJ whole genome shotgun (WGS) entry which is preliminary data.</text>
</comment>
<dbReference type="Proteomes" id="UP001285636">
    <property type="component" value="Unassembled WGS sequence"/>
</dbReference>
<dbReference type="RefSeq" id="WP_323465666.1">
    <property type="nucleotide sequence ID" value="NZ_CP144224.1"/>
</dbReference>
<protein>
    <submittedName>
        <fullName evidence="1">Uncharacterized protein</fullName>
    </submittedName>
</protein>
<accession>A0AAJ2NLD9</accession>
<dbReference type="EMBL" id="JAWJAY010000001">
    <property type="protein sequence ID" value="MDV2883818.1"/>
    <property type="molecule type" value="Genomic_DNA"/>
</dbReference>